<evidence type="ECO:0000313" key="2">
    <source>
        <dbReference type="EMBL" id="KAJ4360084.1"/>
    </source>
</evidence>
<keyword evidence="1" id="KW-1133">Transmembrane helix</keyword>
<name>A0A9W8XUP2_9PLEO</name>
<dbReference type="GeneID" id="80904173"/>
<gene>
    <name evidence="2" type="ORF">N0V89_000643</name>
</gene>
<comment type="caution">
    <text evidence="2">The sequence shown here is derived from an EMBL/GenBank/DDBJ whole genome shotgun (WGS) entry which is preliminary data.</text>
</comment>
<dbReference type="RefSeq" id="XP_056076286.1">
    <property type="nucleotide sequence ID" value="XM_056209464.1"/>
</dbReference>
<organism evidence="2 3">
    <name type="scientific">Didymosphaeria variabile</name>
    <dbReference type="NCBI Taxonomy" id="1932322"/>
    <lineage>
        <taxon>Eukaryota</taxon>
        <taxon>Fungi</taxon>
        <taxon>Dikarya</taxon>
        <taxon>Ascomycota</taxon>
        <taxon>Pezizomycotina</taxon>
        <taxon>Dothideomycetes</taxon>
        <taxon>Pleosporomycetidae</taxon>
        <taxon>Pleosporales</taxon>
        <taxon>Massarineae</taxon>
        <taxon>Didymosphaeriaceae</taxon>
        <taxon>Didymosphaeria</taxon>
    </lineage>
</organism>
<dbReference type="EMBL" id="JAPEUX010000001">
    <property type="protein sequence ID" value="KAJ4360084.1"/>
    <property type="molecule type" value="Genomic_DNA"/>
</dbReference>
<feature type="transmembrane region" description="Helical" evidence="1">
    <location>
        <begin position="25"/>
        <end position="44"/>
    </location>
</feature>
<dbReference type="Proteomes" id="UP001140513">
    <property type="component" value="Unassembled WGS sequence"/>
</dbReference>
<sequence>MPDVAKSAVMNYLDMFSKIVLILRYYHVAINSEIVLGTLLGLKVDAPRKLKSKKTAKTSPTSGVLVDEKPFRKANVITKFDSPNFLRQSNGNDISRYRQRIEHRLVVVHIKPMGDTTTTRRFYADDGKHDADWNAEAQLMLLTQRWPG</sequence>
<dbReference type="AlphaFoldDB" id="A0A9W8XUP2"/>
<proteinExistence type="predicted"/>
<protein>
    <submittedName>
        <fullName evidence="2">Uncharacterized protein</fullName>
    </submittedName>
</protein>
<evidence type="ECO:0000256" key="1">
    <source>
        <dbReference type="SAM" id="Phobius"/>
    </source>
</evidence>
<accession>A0A9W8XUP2</accession>
<keyword evidence="1" id="KW-0812">Transmembrane</keyword>
<keyword evidence="3" id="KW-1185">Reference proteome</keyword>
<evidence type="ECO:0000313" key="3">
    <source>
        <dbReference type="Proteomes" id="UP001140513"/>
    </source>
</evidence>
<keyword evidence="1" id="KW-0472">Membrane</keyword>
<reference evidence="2" key="1">
    <citation type="submission" date="2022-10" db="EMBL/GenBank/DDBJ databases">
        <title>Tapping the CABI collections for fungal endophytes: first genome assemblies for Collariella, Neodidymelliopsis, Ascochyta clinopodiicola, Didymella pomorum, Didymosphaeria variabile, Neocosmospora piperis and Neocucurbitaria cava.</title>
        <authorList>
            <person name="Hill R."/>
        </authorList>
    </citation>
    <scope>NUCLEOTIDE SEQUENCE</scope>
    <source>
        <strain evidence="2">IMI 356815</strain>
    </source>
</reference>